<reference evidence="13 14" key="1">
    <citation type="submission" date="2016-10" db="EMBL/GenBank/DDBJ databases">
        <authorList>
            <person name="de Groot N.N."/>
        </authorList>
    </citation>
    <scope>NUCLEOTIDE SEQUENCE [LARGE SCALE GENOMIC DNA]</scope>
    <source>
        <strain evidence="13 14">DSM 12992</strain>
    </source>
</reference>
<evidence type="ECO:0000259" key="12">
    <source>
        <dbReference type="PROSITE" id="PS51462"/>
    </source>
</evidence>
<evidence type="ECO:0000256" key="5">
    <source>
        <dbReference type="ARBA" id="ARBA00022723"/>
    </source>
</evidence>
<dbReference type="PROSITE" id="PS51462">
    <property type="entry name" value="NUDIX"/>
    <property type="match status" value="1"/>
</dbReference>
<evidence type="ECO:0000256" key="11">
    <source>
        <dbReference type="ARBA" id="ARBA00038905"/>
    </source>
</evidence>
<evidence type="ECO:0000256" key="4">
    <source>
        <dbReference type="ARBA" id="ARBA00022705"/>
    </source>
</evidence>
<evidence type="ECO:0000256" key="1">
    <source>
        <dbReference type="ARBA" id="ARBA00001946"/>
    </source>
</evidence>
<keyword evidence="5" id="KW-0479">Metal-binding</keyword>
<dbReference type="InterPro" id="IPR029119">
    <property type="entry name" value="MutY_C"/>
</dbReference>
<dbReference type="AlphaFoldDB" id="A0A1I1JMJ0"/>
<gene>
    <name evidence="13" type="ORF">SAMN05421842_10494</name>
</gene>
<comment type="similarity">
    <text evidence="2">Belongs to the Nudix hydrolase family.</text>
</comment>
<comment type="cofactor">
    <cofactor evidence="1">
        <name>Mg(2+)</name>
        <dbReference type="ChEBI" id="CHEBI:18420"/>
    </cofactor>
</comment>
<dbReference type="EC" id="3.6.1.55" evidence="11"/>
<dbReference type="InterPro" id="IPR020476">
    <property type="entry name" value="Nudix_hydrolase"/>
</dbReference>
<dbReference type="InterPro" id="IPR000086">
    <property type="entry name" value="NUDIX_hydrolase_dom"/>
</dbReference>
<evidence type="ECO:0000256" key="3">
    <source>
        <dbReference type="ARBA" id="ARBA00022457"/>
    </source>
</evidence>
<dbReference type="Gene3D" id="3.90.79.10">
    <property type="entry name" value="Nucleoside Triphosphate Pyrophosphohydrolase"/>
    <property type="match status" value="1"/>
</dbReference>
<keyword evidence="8" id="KW-0460">Magnesium</keyword>
<keyword evidence="3" id="KW-0515">Mutator protein</keyword>
<evidence type="ECO:0000313" key="14">
    <source>
        <dbReference type="Proteomes" id="UP000199263"/>
    </source>
</evidence>
<keyword evidence="9" id="KW-0234">DNA repair</keyword>
<dbReference type="SUPFAM" id="SSF55811">
    <property type="entry name" value="Nudix"/>
    <property type="match status" value="1"/>
</dbReference>
<dbReference type="STRING" id="119641.SAMN05421842_10494"/>
<evidence type="ECO:0000256" key="9">
    <source>
        <dbReference type="ARBA" id="ARBA00023204"/>
    </source>
</evidence>
<dbReference type="InterPro" id="IPR047127">
    <property type="entry name" value="MutT-like"/>
</dbReference>
<protein>
    <recommendedName>
        <fullName evidence="11">8-oxo-dGTP diphosphatase</fullName>
        <ecNumber evidence="11">3.6.1.55</ecNumber>
    </recommendedName>
</protein>
<dbReference type="Proteomes" id="UP000199263">
    <property type="component" value="Unassembled WGS sequence"/>
</dbReference>
<evidence type="ECO:0000256" key="7">
    <source>
        <dbReference type="ARBA" id="ARBA00022801"/>
    </source>
</evidence>
<dbReference type="GO" id="GO:0046872">
    <property type="term" value="F:metal ion binding"/>
    <property type="evidence" value="ECO:0007669"/>
    <property type="project" value="UniProtKB-KW"/>
</dbReference>
<organism evidence="13 14">
    <name type="scientific">Clostridium uliginosum</name>
    <dbReference type="NCBI Taxonomy" id="119641"/>
    <lineage>
        <taxon>Bacteria</taxon>
        <taxon>Bacillati</taxon>
        <taxon>Bacillota</taxon>
        <taxon>Clostridia</taxon>
        <taxon>Eubacteriales</taxon>
        <taxon>Clostridiaceae</taxon>
        <taxon>Clostridium</taxon>
    </lineage>
</organism>
<accession>A0A1I1JMJ0</accession>
<keyword evidence="4" id="KW-0235">DNA replication</keyword>
<evidence type="ECO:0000313" key="13">
    <source>
        <dbReference type="EMBL" id="SFC49764.1"/>
    </source>
</evidence>
<dbReference type="InterPro" id="IPR015797">
    <property type="entry name" value="NUDIX_hydrolase-like_dom_sf"/>
</dbReference>
<sequence>MKTIEVVAAVIKHDNEIFTTRRGYGEFENMWEFPGGKIEAGETREEALIREIKEELELDIEINNYLTTVDYDYSNFHLTMHCFICTISGGELHLNAHNDAKWTTLGDLDKLNWVPADILVVEKLKENEGK</sequence>
<evidence type="ECO:0000256" key="6">
    <source>
        <dbReference type="ARBA" id="ARBA00022763"/>
    </source>
</evidence>
<dbReference type="PANTHER" id="PTHR47707">
    <property type="entry name" value="8-OXO-DGTP DIPHOSPHATASE"/>
    <property type="match status" value="1"/>
</dbReference>
<dbReference type="PRINTS" id="PR00502">
    <property type="entry name" value="NUDIXFAMILY"/>
</dbReference>
<dbReference type="PANTHER" id="PTHR47707:SF1">
    <property type="entry name" value="NUDIX HYDROLASE FAMILY PROTEIN"/>
    <property type="match status" value="1"/>
</dbReference>
<dbReference type="Pfam" id="PF14815">
    <property type="entry name" value="NUDIX_4"/>
    <property type="match status" value="1"/>
</dbReference>
<dbReference type="EMBL" id="FOMG01000004">
    <property type="protein sequence ID" value="SFC49764.1"/>
    <property type="molecule type" value="Genomic_DNA"/>
</dbReference>
<dbReference type="GO" id="GO:0008413">
    <property type="term" value="F:8-oxo-7,8-dihydroguanosine triphosphate pyrophosphatase activity"/>
    <property type="evidence" value="ECO:0007669"/>
    <property type="project" value="TreeGrafter"/>
</dbReference>
<dbReference type="GO" id="GO:0006281">
    <property type="term" value="P:DNA repair"/>
    <property type="evidence" value="ECO:0007669"/>
    <property type="project" value="UniProtKB-KW"/>
</dbReference>
<dbReference type="GO" id="GO:0044715">
    <property type="term" value="F:8-oxo-dGDP phosphatase activity"/>
    <property type="evidence" value="ECO:0007669"/>
    <property type="project" value="TreeGrafter"/>
</dbReference>
<name>A0A1I1JMJ0_9CLOT</name>
<dbReference type="GO" id="GO:0044716">
    <property type="term" value="F:8-oxo-GDP phosphatase activity"/>
    <property type="evidence" value="ECO:0007669"/>
    <property type="project" value="TreeGrafter"/>
</dbReference>
<proteinExistence type="inferred from homology"/>
<keyword evidence="14" id="KW-1185">Reference proteome</keyword>
<dbReference type="CDD" id="cd03425">
    <property type="entry name" value="NUDIX_MutT_NudA_like"/>
    <property type="match status" value="1"/>
</dbReference>
<evidence type="ECO:0000256" key="10">
    <source>
        <dbReference type="ARBA" id="ARBA00035861"/>
    </source>
</evidence>
<dbReference type="RefSeq" id="WP_090089122.1">
    <property type="nucleotide sequence ID" value="NZ_FOMG01000004.1"/>
</dbReference>
<dbReference type="OrthoDB" id="9810648at2"/>
<evidence type="ECO:0000256" key="8">
    <source>
        <dbReference type="ARBA" id="ARBA00022842"/>
    </source>
</evidence>
<keyword evidence="7" id="KW-0378">Hydrolase</keyword>
<feature type="domain" description="Nudix hydrolase" evidence="12">
    <location>
        <begin position="1"/>
        <end position="130"/>
    </location>
</feature>
<evidence type="ECO:0000256" key="2">
    <source>
        <dbReference type="ARBA" id="ARBA00005582"/>
    </source>
</evidence>
<keyword evidence="6" id="KW-0227">DNA damage</keyword>
<comment type="catalytic activity">
    <reaction evidence="10">
        <text>8-oxo-dGTP + H2O = 8-oxo-dGMP + diphosphate + H(+)</text>
        <dbReference type="Rhea" id="RHEA:31575"/>
        <dbReference type="ChEBI" id="CHEBI:15377"/>
        <dbReference type="ChEBI" id="CHEBI:15378"/>
        <dbReference type="ChEBI" id="CHEBI:33019"/>
        <dbReference type="ChEBI" id="CHEBI:63224"/>
        <dbReference type="ChEBI" id="CHEBI:77896"/>
        <dbReference type="EC" id="3.6.1.55"/>
    </reaction>
</comment>
<dbReference type="GO" id="GO:0006260">
    <property type="term" value="P:DNA replication"/>
    <property type="evidence" value="ECO:0007669"/>
    <property type="project" value="UniProtKB-KW"/>
</dbReference>
<dbReference type="GO" id="GO:0035539">
    <property type="term" value="F:8-oxo-7,8-dihydrodeoxyguanosine triphosphate pyrophosphatase activity"/>
    <property type="evidence" value="ECO:0007669"/>
    <property type="project" value="UniProtKB-EC"/>
</dbReference>